<reference evidence="7" key="1">
    <citation type="journal article" date="2015" name="Genome Announc.">
        <title>Draft Genome Sequence of Anaerolineae Strain TC1, a Novel Isolate from a Methanogenic Wastewater Treatment System.</title>
        <authorList>
            <person name="Matsuura N."/>
            <person name="Tourlousse D.M."/>
            <person name="Sun L."/>
            <person name="Toyonaga M."/>
            <person name="Kuroda K."/>
            <person name="Ohashi A."/>
            <person name="Cruz R."/>
            <person name="Yamaguchi T."/>
            <person name="Sekiguchi Y."/>
        </authorList>
    </citation>
    <scope>NUCLEOTIDE SEQUENCE [LARGE SCALE GENOMIC DNA]</scope>
    <source>
        <strain evidence="7">TC1</strain>
    </source>
</reference>
<dbReference type="EMBL" id="DF968180">
    <property type="protein sequence ID" value="GAP39719.1"/>
    <property type="molecule type" value="Genomic_DNA"/>
</dbReference>
<evidence type="ECO:0000256" key="1">
    <source>
        <dbReference type="ARBA" id="ARBA00004651"/>
    </source>
</evidence>
<comment type="subcellular location">
    <subcellularLocation>
        <location evidence="1">Cell membrane</location>
        <topology evidence="1">Multi-pass membrane protein</topology>
    </subcellularLocation>
</comment>
<feature type="transmembrane region" description="Helical" evidence="5">
    <location>
        <begin position="279"/>
        <end position="298"/>
    </location>
</feature>
<feature type="transmembrane region" description="Helical" evidence="5">
    <location>
        <begin position="248"/>
        <end position="267"/>
    </location>
</feature>
<dbReference type="PROSITE" id="PS50850">
    <property type="entry name" value="MFS"/>
    <property type="match status" value="1"/>
</dbReference>
<dbReference type="InterPro" id="IPR020846">
    <property type="entry name" value="MFS_dom"/>
</dbReference>
<dbReference type="PANTHER" id="PTHR23121">
    <property type="entry name" value="SODIUM-DEPENDENT GLUCOSE TRANSPORTER 1"/>
    <property type="match status" value="1"/>
</dbReference>
<feature type="transmembrane region" description="Helical" evidence="5">
    <location>
        <begin position="213"/>
        <end position="236"/>
    </location>
</feature>
<dbReference type="InterPro" id="IPR036259">
    <property type="entry name" value="MFS_trans_sf"/>
</dbReference>
<dbReference type="PANTHER" id="PTHR23121:SF9">
    <property type="entry name" value="SODIUM-DEPENDENT GLUCOSE TRANSPORTER 1"/>
    <property type="match status" value="1"/>
</dbReference>
<sequence length="400" mass="44459">MIQNWTAKKKELAKNRKFYAFIYLLSFLTIGLESAALGPTMKLLAVSTDSTLAAVTVFVTIKSFGYMTGSFIGAKFFDRFRGHQVLILSIATMTAIMLFIPFAGSFIAAVIPMFLLGFAEGITDIGGNLMIIWVFQDNLAPYMNALHFMFGFGSLLAPMITASFLSFENSLLLTYWVIALLYLPSMIGLSLLPSPERIESTTLKEEKNRQTRLIILFSLIFFAYVGVEITFGNWIFTYASESRLATDLQAAFLNSTFWGSFTAGRLIGIFLSKKVKPKTMLLINFTGTVFCLLLLVLFRGSVTILWTASMLLGLFLATSYPTLMVFAGSLFTITGSITRWFMAGSGLGVLLIPFVMTYLFDKLGIRVVPIVLFIVSLVGLMNLMVMLFFADKTIQKTVKN</sequence>
<proteinExistence type="predicted"/>
<dbReference type="Proteomes" id="UP000053370">
    <property type="component" value="Unassembled WGS sequence"/>
</dbReference>
<dbReference type="STRING" id="1678840.ATC1_12254"/>
<feature type="transmembrane region" description="Helical" evidence="5">
    <location>
        <begin position="340"/>
        <end position="360"/>
    </location>
</feature>
<feature type="domain" description="Major facilitator superfamily (MFS) profile" evidence="6">
    <location>
        <begin position="19"/>
        <end position="394"/>
    </location>
</feature>
<dbReference type="AlphaFoldDB" id="A0A0K8PB38"/>
<evidence type="ECO:0000313" key="7">
    <source>
        <dbReference type="EMBL" id="GAP39719.1"/>
    </source>
</evidence>
<evidence type="ECO:0000259" key="6">
    <source>
        <dbReference type="PROSITE" id="PS50850"/>
    </source>
</evidence>
<keyword evidence="4 5" id="KW-0472">Membrane</keyword>
<dbReference type="Gene3D" id="1.20.1250.20">
    <property type="entry name" value="MFS general substrate transporter like domains"/>
    <property type="match status" value="2"/>
</dbReference>
<evidence type="ECO:0000256" key="4">
    <source>
        <dbReference type="ARBA" id="ARBA00023136"/>
    </source>
</evidence>
<feature type="transmembrane region" description="Helical" evidence="5">
    <location>
        <begin position="173"/>
        <end position="192"/>
    </location>
</feature>
<keyword evidence="8" id="KW-1185">Reference proteome</keyword>
<evidence type="ECO:0000313" key="8">
    <source>
        <dbReference type="Proteomes" id="UP000053370"/>
    </source>
</evidence>
<feature type="transmembrane region" description="Helical" evidence="5">
    <location>
        <begin position="304"/>
        <end position="328"/>
    </location>
</feature>
<feature type="transmembrane region" description="Helical" evidence="5">
    <location>
        <begin position="85"/>
        <end position="108"/>
    </location>
</feature>
<feature type="transmembrane region" description="Helical" evidence="5">
    <location>
        <begin position="147"/>
        <end position="167"/>
    </location>
</feature>
<accession>A0A0K8PB38</accession>
<feature type="transmembrane region" description="Helical" evidence="5">
    <location>
        <begin position="50"/>
        <end position="73"/>
    </location>
</feature>
<feature type="transmembrane region" description="Helical" evidence="5">
    <location>
        <begin position="18"/>
        <end position="38"/>
    </location>
</feature>
<evidence type="ECO:0000256" key="5">
    <source>
        <dbReference type="SAM" id="Phobius"/>
    </source>
</evidence>
<keyword evidence="3 5" id="KW-1133">Transmembrane helix</keyword>
<keyword evidence="2 5" id="KW-0812">Transmembrane</keyword>
<dbReference type="SUPFAM" id="SSF103473">
    <property type="entry name" value="MFS general substrate transporter"/>
    <property type="match status" value="1"/>
</dbReference>
<dbReference type="GO" id="GO:0005886">
    <property type="term" value="C:plasma membrane"/>
    <property type="evidence" value="ECO:0007669"/>
    <property type="project" value="UniProtKB-SubCell"/>
</dbReference>
<feature type="transmembrane region" description="Helical" evidence="5">
    <location>
        <begin position="366"/>
        <end position="390"/>
    </location>
</feature>
<gene>
    <name evidence="7" type="ORF">ATC1_12254</name>
</gene>
<evidence type="ECO:0000256" key="3">
    <source>
        <dbReference type="ARBA" id="ARBA00022989"/>
    </source>
</evidence>
<feature type="transmembrane region" description="Helical" evidence="5">
    <location>
        <begin position="114"/>
        <end position="135"/>
    </location>
</feature>
<dbReference type="InterPro" id="IPR011701">
    <property type="entry name" value="MFS"/>
</dbReference>
<name>A0A0K8PB38_9CHLR</name>
<evidence type="ECO:0000256" key="2">
    <source>
        <dbReference type="ARBA" id="ARBA00022692"/>
    </source>
</evidence>
<dbReference type="Pfam" id="PF07690">
    <property type="entry name" value="MFS_1"/>
    <property type="match status" value="1"/>
</dbReference>
<dbReference type="RefSeq" id="WP_172667702.1">
    <property type="nucleotide sequence ID" value="NZ_DF968180.1"/>
</dbReference>
<organism evidence="7">
    <name type="scientific">Flexilinea flocculi</name>
    <dbReference type="NCBI Taxonomy" id="1678840"/>
    <lineage>
        <taxon>Bacteria</taxon>
        <taxon>Bacillati</taxon>
        <taxon>Chloroflexota</taxon>
        <taxon>Anaerolineae</taxon>
        <taxon>Anaerolineales</taxon>
        <taxon>Anaerolineaceae</taxon>
        <taxon>Flexilinea</taxon>
    </lineage>
</organism>
<protein>
    <submittedName>
        <fullName evidence="7">Fucose permease</fullName>
    </submittedName>
</protein>
<dbReference type="GO" id="GO:0022857">
    <property type="term" value="F:transmembrane transporter activity"/>
    <property type="evidence" value="ECO:0007669"/>
    <property type="project" value="InterPro"/>
</dbReference>